<gene>
    <name evidence="7" type="ORF">M979_2436</name>
</gene>
<evidence type="ECO:0000256" key="1">
    <source>
        <dbReference type="ARBA" id="ARBA00004141"/>
    </source>
</evidence>
<feature type="transmembrane region" description="Helical" evidence="5">
    <location>
        <begin position="398"/>
        <end position="417"/>
    </location>
</feature>
<feature type="transmembrane region" description="Helical" evidence="5">
    <location>
        <begin position="340"/>
        <end position="359"/>
    </location>
</feature>
<feature type="domain" description="Amino acid permease/ SLC12A" evidence="6">
    <location>
        <begin position="27"/>
        <end position="430"/>
    </location>
</feature>
<dbReference type="GO" id="GO:0016020">
    <property type="term" value="C:membrane"/>
    <property type="evidence" value="ECO:0007669"/>
    <property type="project" value="UniProtKB-SubCell"/>
</dbReference>
<dbReference type="GO" id="GO:0055085">
    <property type="term" value="P:transmembrane transport"/>
    <property type="evidence" value="ECO:0007669"/>
    <property type="project" value="InterPro"/>
</dbReference>
<evidence type="ECO:0000313" key="7">
    <source>
        <dbReference type="EMBL" id="OAT16939.1"/>
    </source>
</evidence>
<dbReference type="EMBL" id="LXEO01000032">
    <property type="protein sequence ID" value="OAT16939.1"/>
    <property type="molecule type" value="Genomic_DNA"/>
</dbReference>
<organism evidence="7 8">
    <name type="scientific">Buttiauxella noackiae ATCC 51607</name>
    <dbReference type="NCBI Taxonomy" id="1354255"/>
    <lineage>
        <taxon>Bacteria</taxon>
        <taxon>Pseudomonadati</taxon>
        <taxon>Pseudomonadota</taxon>
        <taxon>Gammaproteobacteria</taxon>
        <taxon>Enterobacterales</taxon>
        <taxon>Enterobacteriaceae</taxon>
        <taxon>Buttiauxella</taxon>
    </lineage>
</organism>
<feature type="transmembrane region" description="Helical" evidence="5">
    <location>
        <begin position="132"/>
        <end position="150"/>
    </location>
</feature>
<dbReference type="Pfam" id="PF00324">
    <property type="entry name" value="AA_permease"/>
    <property type="match status" value="1"/>
</dbReference>
<feature type="transmembrane region" description="Helical" evidence="5">
    <location>
        <begin position="24"/>
        <end position="47"/>
    </location>
</feature>
<dbReference type="AlphaFoldDB" id="A0A1B7HMR3"/>
<protein>
    <submittedName>
        <fullName evidence="7">Putrescine importer</fullName>
    </submittedName>
</protein>
<keyword evidence="4 5" id="KW-0472">Membrane</keyword>
<reference evidence="7 8" key="1">
    <citation type="submission" date="2016-04" db="EMBL/GenBank/DDBJ databases">
        <title>ATOL: Assembling a taxonomically balanced genome-scale reconstruction of the evolutionary history of the Enterobacteriaceae.</title>
        <authorList>
            <person name="Plunkett G.III."/>
            <person name="Neeno-Eckwall E.C."/>
            <person name="Glasner J.D."/>
            <person name="Perna N.T."/>
        </authorList>
    </citation>
    <scope>NUCLEOTIDE SEQUENCE [LARGE SCALE GENOMIC DNA]</scope>
    <source>
        <strain evidence="7 8">ATCC 51607</strain>
    </source>
</reference>
<comment type="subcellular location">
    <subcellularLocation>
        <location evidence="1">Membrane</location>
        <topology evidence="1">Multi-pass membrane protein</topology>
    </subcellularLocation>
</comment>
<feature type="transmembrane region" description="Helical" evidence="5">
    <location>
        <begin position="98"/>
        <end position="120"/>
    </location>
</feature>
<feature type="transmembrane region" description="Helical" evidence="5">
    <location>
        <begin position="365"/>
        <end position="386"/>
    </location>
</feature>
<evidence type="ECO:0000256" key="4">
    <source>
        <dbReference type="ARBA" id="ARBA00023136"/>
    </source>
</evidence>
<feature type="transmembrane region" description="Helical" evidence="5">
    <location>
        <begin position="59"/>
        <end position="77"/>
    </location>
</feature>
<feature type="transmembrane region" description="Helical" evidence="5">
    <location>
        <begin position="423"/>
        <end position="441"/>
    </location>
</feature>
<feature type="transmembrane region" description="Helical" evidence="5">
    <location>
        <begin position="162"/>
        <end position="182"/>
    </location>
</feature>
<dbReference type="Gene3D" id="1.20.1740.10">
    <property type="entry name" value="Amino acid/polyamine transporter I"/>
    <property type="match status" value="1"/>
</dbReference>
<name>A0A1B7HMR3_9ENTR</name>
<dbReference type="RefSeq" id="WP_034459275.1">
    <property type="nucleotide sequence ID" value="NZ_LXEO01000032.1"/>
</dbReference>
<dbReference type="Proteomes" id="UP000078286">
    <property type="component" value="Unassembled WGS sequence"/>
</dbReference>
<keyword evidence="3 5" id="KW-1133">Transmembrane helix</keyword>
<feature type="transmembrane region" description="Helical" evidence="5">
    <location>
        <begin position="241"/>
        <end position="264"/>
    </location>
</feature>
<evidence type="ECO:0000313" key="8">
    <source>
        <dbReference type="Proteomes" id="UP000078286"/>
    </source>
</evidence>
<dbReference type="InterPro" id="IPR050367">
    <property type="entry name" value="APC_superfamily"/>
</dbReference>
<keyword evidence="2 5" id="KW-0812">Transmembrane</keyword>
<dbReference type="PATRIC" id="fig|1354255.3.peg.2511"/>
<evidence type="ECO:0000256" key="2">
    <source>
        <dbReference type="ARBA" id="ARBA00022692"/>
    </source>
</evidence>
<evidence type="ECO:0000259" key="6">
    <source>
        <dbReference type="Pfam" id="PF00324"/>
    </source>
</evidence>
<feature type="transmembrane region" description="Helical" evidence="5">
    <location>
        <begin position="202"/>
        <end position="221"/>
    </location>
</feature>
<evidence type="ECO:0000256" key="3">
    <source>
        <dbReference type="ARBA" id="ARBA00022989"/>
    </source>
</evidence>
<dbReference type="PANTHER" id="PTHR42770">
    <property type="entry name" value="AMINO ACID TRANSPORTER-RELATED"/>
    <property type="match status" value="1"/>
</dbReference>
<dbReference type="InterPro" id="IPR004841">
    <property type="entry name" value="AA-permease/SLC12A_dom"/>
</dbReference>
<keyword evidence="8" id="KW-1185">Reference proteome</keyword>
<dbReference type="PIRSF" id="PIRSF006060">
    <property type="entry name" value="AA_transporter"/>
    <property type="match status" value="1"/>
</dbReference>
<evidence type="ECO:0000256" key="5">
    <source>
        <dbReference type="SAM" id="Phobius"/>
    </source>
</evidence>
<feature type="transmembrane region" description="Helical" evidence="5">
    <location>
        <begin position="291"/>
        <end position="319"/>
    </location>
</feature>
<accession>A0A1B7HMR3</accession>
<proteinExistence type="predicted"/>
<sequence length="462" mass="50961">MATNTSIENLSPAGKPQLRKSLKLWQVVMMGLAYLTPMTVFDTFGIVSGVSEGHVPASYLLALAGVLFTAISYGKLVRQFPQAGSAYTYAQKAISPHVGFMVGWSSLLDYLFLPMINVLLAKIYLSALFPDVPPWIWVIGFVTILTVINLKSVNLVANFNTLFVLVQICIMVVFIILVVQGLHKGEGVGTVWSLQPFISQNAHLLPIITGATIVCFSFLGFDAVTTLSEETPNAARTIPKAIFLTAVYGGIIFIAASFFMQLFFPDNIRFKDPDAALPEIALYVGGKLFQSIFLCTTFVNTLASGLASHASVSRLLYVMGRDNVFPEKYFGYVHPKWRTPALNVLMVGIVSLSALFFDLVTATALINFGALVAFTFVNISVINHFWRREGRNKTWKDKFHYLILPLTGAITVAVLWINLETTSLTLGLIWAAVGLGYLTYLTRSFRKPPPQFNAAKAERAWE</sequence>
<dbReference type="PANTHER" id="PTHR42770:SF8">
    <property type="entry name" value="PUTRESCINE IMPORTER PUUP"/>
    <property type="match status" value="1"/>
</dbReference>
<comment type="caution">
    <text evidence="7">The sequence shown here is derived from an EMBL/GenBank/DDBJ whole genome shotgun (WGS) entry which is preliminary data.</text>
</comment>